<name>A0A0F9H1F9_9ZZZZ</name>
<organism evidence="2">
    <name type="scientific">marine sediment metagenome</name>
    <dbReference type="NCBI Taxonomy" id="412755"/>
    <lineage>
        <taxon>unclassified sequences</taxon>
        <taxon>metagenomes</taxon>
        <taxon>ecological metagenomes</taxon>
    </lineage>
</organism>
<feature type="non-terminal residue" evidence="2">
    <location>
        <position position="460"/>
    </location>
</feature>
<dbReference type="InterPro" id="IPR040738">
    <property type="entry name" value="LPD22"/>
</dbReference>
<proteinExistence type="predicted"/>
<reference evidence="2" key="1">
    <citation type="journal article" date="2015" name="Nature">
        <title>Complex archaea that bridge the gap between prokaryotes and eukaryotes.</title>
        <authorList>
            <person name="Spang A."/>
            <person name="Saw J.H."/>
            <person name="Jorgensen S.L."/>
            <person name="Zaremba-Niedzwiedzka K."/>
            <person name="Martijn J."/>
            <person name="Lind A.E."/>
            <person name="van Eijk R."/>
            <person name="Schleper C."/>
            <person name="Guy L."/>
            <person name="Ettema T.J."/>
        </authorList>
    </citation>
    <scope>NUCLEOTIDE SEQUENCE</scope>
</reference>
<evidence type="ECO:0000313" key="2">
    <source>
        <dbReference type="EMBL" id="KKL75480.1"/>
    </source>
</evidence>
<dbReference type="AlphaFoldDB" id="A0A0F9H1F9"/>
<sequence>MGEIYDSLAEMEEPDSVARLDFASKNPIDPNKSARILNMQAKTGLPVELIENNLDLVEQEAANVDFNPDKFLKESPVTASWVAEHPNHWALVKDEWESMGRAEWLWKSFSAAKAEGWDEVELNRIWNRRKEGRATEADVARGEELEKRIGGHDFGAGPAGLFVTDMAKQLPQMMAGMKRGAELGMASAVGTGTIGLVAGGPPGAAAGFGIGGTAGFASGIALHAYEQESGGDYRQLIQEGVDPDIARTSATVSGFINALLEATGTMAITSQIPGVRQLRGALVRDSMKSLLKNPTFLKAMGRFAKGTSIGTGGEVVTEIAQEAVSMLVSEVAKNADPQSFAPLTKDQFTDALKEIAAVTFRATLIPGAAGPTVQVAIDTNRVRRARTNRRIFELLGEEDSEQTLRDKLPAKKREWVERIRASGLVKAINIPVDRFDTYFQSLDIDPAEMAEEITGSPDAY</sequence>
<evidence type="ECO:0000259" key="1">
    <source>
        <dbReference type="Pfam" id="PF18834"/>
    </source>
</evidence>
<accession>A0A0F9H1F9</accession>
<protein>
    <recommendedName>
        <fullName evidence="1">Large polyvalent protein associated domain-containing protein</fullName>
    </recommendedName>
</protein>
<dbReference type="EMBL" id="LAZR01024340">
    <property type="protein sequence ID" value="KKL75480.1"/>
    <property type="molecule type" value="Genomic_DNA"/>
</dbReference>
<dbReference type="Pfam" id="PF18834">
    <property type="entry name" value="LPD22"/>
    <property type="match status" value="1"/>
</dbReference>
<gene>
    <name evidence="2" type="ORF">LCGC14_2054460</name>
</gene>
<comment type="caution">
    <text evidence="2">The sequence shown here is derived from an EMBL/GenBank/DDBJ whole genome shotgun (WGS) entry which is preliminary data.</text>
</comment>
<feature type="domain" description="Large polyvalent protein associated" evidence="1">
    <location>
        <begin position="26"/>
        <end position="112"/>
    </location>
</feature>